<evidence type="ECO:0000313" key="8">
    <source>
        <dbReference type="EMBL" id="KAH8696201.1"/>
    </source>
</evidence>
<dbReference type="InterPro" id="IPR002501">
    <property type="entry name" value="PsdUridine_synth_N"/>
</dbReference>
<evidence type="ECO:0000259" key="7">
    <source>
        <dbReference type="Pfam" id="PF01509"/>
    </source>
</evidence>
<keyword evidence="9" id="KW-1185">Reference proteome</keyword>
<dbReference type="HAMAP" id="MF_01080">
    <property type="entry name" value="TruB_bact"/>
    <property type="match status" value="1"/>
</dbReference>
<organism evidence="8 9">
    <name type="scientific">Talaromyces proteolyticus</name>
    <dbReference type="NCBI Taxonomy" id="1131652"/>
    <lineage>
        <taxon>Eukaryota</taxon>
        <taxon>Fungi</taxon>
        <taxon>Dikarya</taxon>
        <taxon>Ascomycota</taxon>
        <taxon>Pezizomycotina</taxon>
        <taxon>Eurotiomycetes</taxon>
        <taxon>Eurotiomycetidae</taxon>
        <taxon>Eurotiales</taxon>
        <taxon>Trichocomaceae</taxon>
        <taxon>Talaromyces</taxon>
        <taxon>Talaromyces sect. Bacilispori</taxon>
    </lineage>
</organism>
<evidence type="ECO:0000256" key="6">
    <source>
        <dbReference type="SAM" id="MobiDB-lite"/>
    </source>
</evidence>
<keyword evidence="4" id="KW-0819">tRNA processing</keyword>
<sequence length="414" mass="46582">MSFIRRGVTAPRFRTAMSGEKIYEGIFAVHKPQGISSAGVVRDLQAHFSKSNTFRSWIEDEQERRKADQNWRRKRRQRFRPDIKIGHGGTLDPMATGVLIAGVGKGTKQLQSFLGCSKTYETVVLFGAETDTYDRLGKVVRRGEYEHVTRGMVEEALRDKFRGKIMQRPPIFSAKRIEGKRLYEYAREGKEPPVEIKSVPVEVFDLRVLEWYEPGTHEYRWPEEEMVGEERAVAERMLDKEAEIPVASAAEAEVVQAQPAVGKRKAASPVSEKTELDEVSKRVKTDAETTRPEESEISEVKKDTKPAEEAEATKETEPETTSTNKDMPVPGPAAVKITMTVSGGFYVRSLAHDLGKAVGSCGLMSSLIRTRQGDYKLEADQVLAYSELEAGEEVWGPKVRRLLEEWQKKDGTAE</sequence>
<evidence type="ECO:0000256" key="5">
    <source>
        <dbReference type="ARBA" id="ARBA00023235"/>
    </source>
</evidence>
<evidence type="ECO:0000256" key="2">
    <source>
        <dbReference type="ARBA" id="ARBA00008999"/>
    </source>
</evidence>
<dbReference type="EMBL" id="JAJTJA010000007">
    <property type="protein sequence ID" value="KAH8696201.1"/>
    <property type="molecule type" value="Genomic_DNA"/>
</dbReference>
<dbReference type="Pfam" id="PF01509">
    <property type="entry name" value="TruB_N"/>
    <property type="match status" value="1"/>
</dbReference>
<accession>A0AAD4PZP7</accession>
<dbReference type="PANTHER" id="PTHR13767">
    <property type="entry name" value="TRNA-PSEUDOURIDINE SYNTHASE"/>
    <property type="match status" value="1"/>
</dbReference>
<dbReference type="GO" id="GO:0006400">
    <property type="term" value="P:tRNA modification"/>
    <property type="evidence" value="ECO:0007669"/>
    <property type="project" value="TreeGrafter"/>
</dbReference>
<dbReference type="AlphaFoldDB" id="A0AAD4PZP7"/>
<evidence type="ECO:0000256" key="3">
    <source>
        <dbReference type="ARBA" id="ARBA00012787"/>
    </source>
</evidence>
<dbReference type="PANTHER" id="PTHR13767:SF2">
    <property type="entry name" value="PSEUDOURIDYLATE SYNTHASE TRUB1"/>
    <property type="match status" value="1"/>
</dbReference>
<feature type="domain" description="Pseudouridine synthase II N-terminal" evidence="7">
    <location>
        <begin position="82"/>
        <end position="214"/>
    </location>
</feature>
<dbReference type="GO" id="GO:0005634">
    <property type="term" value="C:nucleus"/>
    <property type="evidence" value="ECO:0007669"/>
    <property type="project" value="TreeGrafter"/>
</dbReference>
<keyword evidence="5" id="KW-0413">Isomerase</keyword>
<dbReference type="GO" id="GO:1990481">
    <property type="term" value="P:mRNA pseudouridine synthesis"/>
    <property type="evidence" value="ECO:0007669"/>
    <property type="project" value="TreeGrafter"/>
</dbReference>
<comment type="catalytic activity">
    <reaction evidence="1">
        <text>a uridine in mRNA = a pseudouridine in mRNA</text>
        <dbReference type="Rhea" id="RHEA:56644"/>
        <dbReference type="Rhea" id="RHEA-COMP:14658"/>
        <dbReference type="Rhea" id="RHEA-COMP:14659"/>
        <dbReference type="ChEBI" id="CHEBI:65314"/>
        <dbReference type="ChEBI" id="CHEBI:65315"/>
    </reaction>
</comment>
<comment type="similarity">
    <text evidence="2">Belongs to the pseudouridine synthase TruB family.</text>
</comment>
<dbReference type="EC" id="5.4.99.25" evidence="3"/>
<dbReference type="Proteomes" id="UP001201262">
    <property type="component" value="Unassembled WGS sequence"/>
</dbReference>
<proteinExistence type="inferred from homology"/>
<dbReference type="GO" id="GO:0003723">
    <property type="term" value="F:RNA binding"/>
    <property type="evidence" value="ECO:0007669"/>
    <property type="project" value="InterPro"/>
</dbReference>
<dbReference type="SUPFAM" id="SSF55120">
    <property type="entry name" value="Pseudouridine synthase"/>
    <property type="match status" value="1"/>
</dbReference>
<evidence type="ECO:0000256" key="1">
    <source>
        <dbReference type="ARBA" id="ARBA00001166"/>
    </source>
</evidence>
<dbReference type="InterPro" id="IPR014780">
    <property type="entry name" value="tRNA_psdUridine_synth_TruB"/>
</dbReference>
<dbReference type="GeneID" id="70246626"/>
<reference evidence="8" key="1">
    <citation type="submission" date="2021-12" db="EMBL/GenBank/DDBJ databases">
        <title>Convergent genome expansion in fungi linked to evolution of root-endophyte symbiosis.</title>
        <authorList>
            <consortium name="DOE Joint Genome Institute"/>
            <person name="Ke Y.-H."/>
            <person name="Bonito G."/>
            <person name="Liao H.-L."/>
            <person name="Looney B."/>
            <person name="Rojas-Flechas A."/>
            <person name="Nash J."/>
            <person name="Hameed K."/>
            <person name="Schadt C."/>
            <person name="Martin F."/>
            <person name="Crous P.W."/>
            <person name="Miettinen O."/>
            <person name="Magnuson J.K."/>
            <person name="Labbe J."/>
            <person name="Jacobson D."/>
            <person name="Doktycz M.J."/>
            <person name="Veneault-Fourrey C."/>
            <person name="Kuo A."/>
            <person name="Mondo S."/>
            <person name="Calhoun S."/>
            <person name="Riley R."/>
            <person name="Ohm R."/>
            <person name="LaButti K."/>
            <person name="Andreopoulos B."/>
            <person name="Pangilinan J."/>
            <person name="Nolan M."/>
            <person name="Tritt A."/>
            <person name="Clum A."/>
            <person name="Lipzen A."/>
            <person name="Daum C."/>
            <person name="Barry K."/>
            <person name="Grigoriev I.V."/>
            <person name="Vilgalys R."/>
        </authorList>
    </citation>
    <scope>NUCLEOTIDE SEQUENCE</scope>
    <source>
        <strain evidence="8">PMI_201</strain>
    </source>
</reference>
<evidence type="ECO:0000313" key="9">
    <source>
        <dbReference type="Proteomes" id="UP001201262"/>
    </source>
</evidence>
<dbReference type="GO" id="GO:0160148">
    <property type="term" value="F:tRNA pseudouridine(55) synthase activity"/>
    <property type="evidence" value="ECO:0007669"/>
    <property type="project" value="UniProtKB-EC"/>
</dbReference>
<comment type="caution">
    <text evidence="8">The sequence shown here is derived from an EMBL/GenBank/DDBJ whole genome shotgun (WGS) entry which is preliminary data.</text>
</comment>
<gene>
    <name evidence="8" type="ORF">BGW36DRAFT_380433</name>
</gene>
<feature type="compositionally biased region" description="Basic and acidic residues" evidence="6">
    <location>
        <begin position="272"/>
        <end position="317"/>
    </location>
</feature>
<evidence type="ECO:0000256" key="4">
    <source>
        <dbReference type="ARBA" id="ARBA00022694"/>
    </source>
</evidence>
<name>A0AAD4PZP7_9EURO</name>
<dbReference type="Gene3D" id="3.30.2350.10">
    <property type="entry name" value="Pseudouridine synthase"/>
    <property type="match status" value="1"/>
</dbReference>
<dbReference type="RefSeq" id="XP_046071139.1">
    <property type="nucleotide sequence ID" value="XM_046216339.1"/>
</dbReference>
<dbReference type="InterPro" id="IPR020103">
    <property type="entry name" value="PsdUridine_synth_cat_dom_sf"/>
</dbReference>
<feature type="region of interest" description="Disordered" evidence="6">
    <location>
        <begin position="261"/>
        <end position="331"/>
    </location>
</feature>
<protein>
    <recommendedName>
        <fullName evidence="3">tRNA pseudouridine(55) synthase</fullName>
        <ecNumber evidence="3">5.4.99.25</ecNumber>
    </recommendedName>
</protein>